<keyword evidence="2" id="KW-1185">Reference proteome</keyword>
<dbReference type="GeneID" id="25917933"/>
<name>A0A0L0F097_9EUKA</name>
<dbReference type="AlphaFoldDB" id="A0A0L0F097"/>
<dbReference type="RefSeq" id="XP_014143951.1">
    <property type="nucleotide sequence ID" value="XM_014288476.1"/>
</dbReference>
<gene>
    <name evidence="1" type="ORF">SARC_17429</name>
</gene>
<reference evidence="1 2" key="1">
    <citation type="submission" date="2011-02" db="EMBL/GenBank/DDBJ databases">
        <title>The Genome Sequence of Sphaeroforma arctica JP610.</title>
        <authorList>
            <consortium name="The Broad Institute Genome Sequencing Platform"/>
            <person name="Russ C."/>
            <person name="Cuomo C."/>
            <person name="Young S.K."/>
            <person name="Zeng Q."/>
            <person name="Gargeya S."/>
            <person name="Alvarado L."/>
            <person name="Berlin A."/>
            <person name="Chapman S.B."/>
            <person name="Chen Z."/>
            <person name="Freedman E."/>
            <person name="Gellesch M."/>
            <person name="Goldberg J."/>
            <person name="Griggs A."/>
            <person name="Gujja S."/>
            <person name="Heilman E."/>
            <person name="Heiman D."/>
            <person name="Howarth C."/>
            <person name="Mehta T."/>
            <person name="Neiman D."/>
            <person name="Pearson M."/>
            <person name="Roberts A."/>
            <person name="Saif S."/>
            <person name="Shea T."/>
            <person name="Shenoy N."/>
            <person name="Sisk P."/>
            <person name="Stolte C."/>
            <person name="Sykes S."/>
            <person name="White J."/>
            <person name="Yandava C."/>
            <person name="Burger G."/>
            <person name="Gray M.W."/>
            <person name="Holland P.W.H."/>
            <person name="King N."/>
            <person name="Lang F.B.F."/>
            <person name="Roger A.J."/>
            <person name="Ruiz-Trillo I."/>
            <person name="Haas B."/>
            <person name="Nusbaum C."/>
            <person name="Birren B."/>
        </authorList>
    </citation>
    <scope>NUCLEOTIDE SEQUENCE [LARGE SCALE GENOMIC DNA]</scope>
    <source>
        <strain evidence="1 2">JP610</strain>
    </source>
</reference>
<sequence length="69" mass="7679">MKILPTLFHELANLDKSLYTTLYNSLAGTAPNAYTPNEAMLDELAQHTHSNQTWAALADNLTVEYAKLN</sequence>
<protein>
    <submittedName>
        <fullName evidence="1">Uncharacterized protein</fullName>
    </submittedName>
</protein>
<evidence type="ECO:0000313" key="1">
    <source>
        <dbReference type="EMBL" id="KNC70049.1"/>
    </source>
</evidence>
<accession>A0A0L0F097</accession>
<dbReference type="EMBL" id="KQ252315">
    <property type="protein sequence ID" value="KNC70049.1"/>
    <property type="molecule type" value="Genomic_DNA"/>
</dbReference>
<organism evidence="1 2">
    <name type="scientific">Sphaeroforma arctica JP610</name>
    <dbReference type="NCBI Taxonomy" id="667725"/>
    <lineage>
        <taxon>Eukaryota</taxon>
        <taxon>Ichthyosporea</taxon>
        <taxon>Ichthyophonida</taxon>
        <taxon>Sphaeroforma</taxon>
    </lineage>
</organism>
<dbReference type="Proteomes" id="UP000054560">
    <property type="component" value="Unassembled WGS sequence"/>
</dbReference>
<evidence type="ECO:0000313" key="2">
    <source>
        <dbReference type="Proteomes" id="UP000054560"/>
    </source>
</evidence>
<proteinExistence type="predicted"/>
<feature type="non-terminal residue" evidence="1">
    <location>
        <position position="69"/>
    </location>
</feature>